<evidence type="ECO:0000259" key="7">
    <source>
        <dbReference type="SMART" id="SM00997"/>
    </source>
</evidence>
<protein>
    <recommendedName>
        <fullName evidence="4">Adenosylhomocysteinase</fullName>
        <ecNumber evidence="4">3.13.2.1</ecNumber>
    </recommendedName>
    <alternativeName>
        <fullName evidence="4">S-adenosyl-L-homocysteine hydrolase</fullName>
        <shortName evidence="4">AdoHcyase</shortName>
    </alternativeName>
</protein>
<accession>A0ABP7YCP8</accession>
<comment type="catalytic activity">
    <reaction evidence="4 5">
        <text>S-adenosyl-L-homocysteine + H2O = L-homocysteine + adenosine</text>
        <dbReference type="Rhea" id="RHEA:21708"/>
        <dbReference type="ChEBI" id="CHEBI:15377"/>
        <dbReference type="ChEBI" id="CHEBI:16335"/>
        <dbReference type="ChEBI" id="CHEBI:57856"/>
        <dbReference type="ChEBI" id="CHEBI:58199"/>
        <dbReference type="EC" id="3.13.2.1"/>
    </reaction>
</comment>
<dbReference type="Pfam" id="PF00670">
    <property type="entry name" value="AdoHcyase_NAD"/>
    <property type="match status" value="1"/>
</dbReference>
<dbReference type="SMART" id="SM00996">
    <property type="entry name" value="AdoHcyase"/>
    <property type="match status" value="1"/>
</dbReference>
<comment type="subcellular location">
    <subcellularLocation>
        <location evidence="4">Cytoplasm</location>
    </subcellularLocation>
</comment>
<comment type="cofactor">
    <cofactor evidence="4 5">
        <name>NAD(+)</name>
        <dbReference type="ChEBI" id="CHEBI:57540"/>
    </cofactor>
    <text evidence="4 5">Binds 1 NAD(+) per subunit.</text>
</comment>
<dbReference type="SMART" id="SM00997">
    <property type="entry name" value="AdoHcyase_NAD"/>
    <property type="match status" value="1"/>
</dbReference>
<dbReference type="Gene3D" id="3.40.50.1480">
    <property type="entry name" value="Adenosylhomocysteinase-like"/>
    <property type="match status" value="3"/>
</dbReference>
<name>A0ABP7YCP8_9SPHI</name>
<feature type="binding site" evidence="4">
    <location>
        <position position="284"/>
    </location>
    <ligand>
        <name>NAD(+)</name>
        <dbReference type="ChEBI" id="CHEBI:57540"/>
    </ligand>
</feature>
<dbReference type="RefSeq" id="WP_344673114.1">
    <property type="nucleotide sequence ID" value="NZ_BAAAZI010000004.1"/>
</dbReference>
<dbReference type="Gene3D" id="3.40.50.720">
    <property type="entry name" value="NAD(P)-binding Rossmann-like Domain"/>
    <property type="match status" value="1"/>
</dbReference>
<keyword evidence="4 5" id="KW-0378">Hydrolase</keyword>
<dbReference type="PROSITE" id="PS00739">
    <property type="entry name" value="ADOHCYASE_2"/>
    <property type="match status" value="1"/>
</dbReference>
<dbReference type="EC" id="3.13.2.1" evidence="4"/>
<dbReference type="SUPFAM" id="SSF51735">
    <property type="entry name" value="NAD(P)-binding Rossmann-fold domains"/>
    <property type="match status" value="1"/>
</dbReference>
<evidence type="ECO:0000256" key="6">
    <source>
        <dbReference type="RuleBase" id="RU004166"/>
    </source>
</evidence>
<feature type="binding site" evidence="4">
    <location>
        <position position="196"/>
    </location>
    <ligand>
        <name>substrate</name>
    </ligand>
</feature>
<feature type="binding site" evidence="4">
    <location>
        <position position="197"/>
    </location>
    <ligand>
        <name>NAD(+)</name>
        <dbReference type="ChEBI" id="CHEBI:57540"/>
    </ligand>
</feature>
<evidence type="ECO:0000313" key="9">
    <source>
        <dbReference type="Proteomes" id="UP001500101"/>
    </source>
</evidence>
<dbReference type="InterPro" id="IPR000043">
    <property type="entry name" value="Adenosylhomocysteinase-like"/>
</dbReference>
<evidence type="ECO:0000313" key="8">
    <source>
        <dbReference type="EMBL" id="GAA4133228.1"/>
    </source>
</evidence>
<comment type="pathway">
    <text evidence="4 5">Amino-acid biosynthesis; L-homocysteine biosynthesis; L-homocysteine from S-adenosyl-L-homocysteine: step 1/1.</text>
</comment>
<dbReference type="HAMAP" id="MF_00563">
    <property type="entry name" value="AdoHcyase"/>
    <property type="match status" value="1"/>
</dbReference>
<dbReference type="Proteomes" id="UP001500101">
    <property type="component" value="Unassembled WGS sequence"/>
</dbReference>
<feature type="binding site" evidence="4">
    <location>
        <position position="192"/>
    </location>
    <ligand>
        <name>substrate</name>
    </ligand>
</feature>
<keyword evidence="2 4" id="KW-0554">One-carbon metabolism</keyword>
<evidence type="ECO:0000256" key="2">
    <source>
        <dbReference type="ARBA" id="ARBA00022563"/>
    </source>
</evidence>
<comment type="function">
    <text evidence="4">May play a key role in the regulation of the intracellular concentration of adenosylhomocysteine.</text>
</comment>
<comment type="caution">
    <text evidence="8">The sequence shown here is derived from an EMBL/GenBank/DDBJ whole genome shotgun (WGS) entry which is preliminary data.</text>
</comment>
<evidence type="ECO:0000256" key="4">
    <source>
        <dbReference type="HAMAP-Rule" id="MF_00563"/>
    </source>
</evidence>
<dbReference type="PANTHER" id="PTHR23420:SF0">
    <property type="entry name" value="ADENOSYLHOMOCYSTEINASE"/>
    <property type="match status" value="1"/>
</dbReference>
<dbReference type="InterPro" id="IPR020082">
    <property type="entry name" value="S-Ado-L-homoCys_hydrolase_CS"/>
</dbReference>
<dbReference type="NCBIfam" id="NF004005">
    <property type="entry name" value="PRK05476.2-3"/>
    <property type="match status" value="1"/>
</dbReference>
<keyword evidence="4" id="KW-0963">Cytoplasm</keyword>
<feature type="binding site" evidence="4">
    <location>
        <begin position="226"/>
        <end position="231"/>
    </location>
    <ligand>
        <name>NAD(+)</name>
        <dbReference type="ChEBI" id="CHEBI:57540"/>
    </ligand>
</feature>
<dbReference type="EMBL" id="BAAAZI010000004">
    <property type="protein sequence ID" value="GAA4133228.1"/>
    <property type="molecule type" value="Genomic_DNA"/>
</dbReference>
<feature type="binding site" evidence="4">
    <location>
        <position position="162"/>
    </location>
    <ligand>
        <name>substrate</name>
    </ligand>
</feature>
<feature type="binding site" evidence="4">
    <location>
        <position position="137"/>
    </location>
    <ligand>
        <name>substrate</name>
    </ligand>
</feature>
<organism evidence="8 9">
    <name type="scientific">Sphingobacterium kyonggiense</name>
    <dbReference type="NCBI Taxonomy" id="714075"/>
    <lineage>
        <taxon>Bacteria</taxon>
        <taxon>Pseudomonadati</taxon>
        <taxon>Bacteroidota</taxon>
        <taxon>Sphingobacteriia</taxon>
        <taxon>Sphingobacteriales</taxon>
        <taxon>Sphingobacteriaceae</taxon>
        <taxon>Sphingobacterium</taxon>
    </lineage>
</organism>
<evidence type="ECO:0000256" key="3">
    <source>
        <dbReference type="ARBA" id="ARBA00023027"/>
    </source>
</evidence>
<feature type="domain" description="S-adenosyl-L-homocysteine hydrolase NAD binding" evidence="7">
    <location>
        <begin position="197"/>
        <end position="358"/>
    </location>
</feature>
<dbReference type="CDD" id="cd00401">
    <property type="entry name" value="SAHH"/>
    <property type="match status" value="1"/>
</dbReference>
<feature type="binding site" evidence="4">
    <location>
        <begin position="305"/>
        <end position="307"/>
    </location>
    <ligand>
        <name>NAD(+)</name>
        <dbReference type="ChEBI" id="CHEBI:57540"/>
    </ligand>
</feature>
<dbReference type="InterPro" id="IPR036291">
    <property type="entry name" value="NAD(P)-bd_dom_sf"/>
</dbReference>
<dbReference type="PANTHER" id="PTHR23420">
    <property type="entry name" value="ADENOSYLHOMOCYSTEINASE"/>
    <property type="match status" value="1"/>
</dbReference>
<dbReference type="Pfam" id="PF05221">
    <property type="entry name" value="AdoHcyase"/>
    <property type="match status" value="2"/>
</dbReference>
<keyword evidence="3 4" id="KW-0520">NAD</keyword>
<dbReference type="PIRSF" id="PIRSF001109">
    <property type="entry name" value="Ad_hcy_hydrolase"/>
    <property type="match status" value="1"/>
</dbReference>
<dbReference type="InterPro" id="IPR042172">
    <property type="entry name" value="Adenosylhomocyst_ase-like_sf"/>
</dbReference>
<keyword evidence="9" id="KW-1185">Reference proteome</keyword>
<feature type="binding site" evidence="4">
    <location>
        <position position="249"/>
    </location>
    <ligand>
        <name>NAD(+)</name>
        <dbReference type="ChEBI" id="CHEBI:57540"/>
    </ligand>
</feature>
<reference evidence="9" key="1">
    <citation type="journal article" date="2019" name="Int. J. Syst. Evol. Microbiol.">
        <title>The Global Catalogue of Microorganisms (GCM) 10K type strain sequencing project: providing services to taxonomists for standard genome sequencing and annotation.</title>
        <authorList>
            <consortium name="The Broad Institute Genomics Platform"/>
            <consortium name="The Broad Institute Genome Sequencing Center for Infectious Disease"/>
            <person name="Wu L."/>
            <person name="Ma J."/>
        </authorList>
    </citation>
    <scope>NUCLEOTIDE SEQUENCE [LARGE SCALE GENOMIC DNA]</scope>
    <source>
        <strain evidence="9">JCM 16704</strain>
    </source>
</reference>
<proteinExistence type="inferred from homology"/>
<evidence type="ECO:0000256" key="1">
    <source>
        <dbReference type="ARBA" id="ARBA00007122"/>
    </source>
</evidence>
<sequence>MSSLETTYVPYKVKDISLAEWGRKEIELAEAEMPGLMSLRKEFGASKPLKGARIAGCLHMTIQTAVLIETLVELGADVSWSSCNIFSTQDHAAAAIAAAGIPVYAWKGMNEEEFNWCIEQTLFFGEDRQALNMILDDGGDLTNMVFDQFPELIDGIKGLSEETTTGVHRLYERMKNGTLHLPAINVNDSVTKSKFDNKYGCRESLVDAIRRATDLMLAGKVAVVAGYGDVGKGSAESLRSAGVRVIVTEIDPICALQAAMEGYEVKKMNEAIKEANIVVTTTGNKDIIRPEHFKAMKDKTVVCNIGHFDNEIDVAWLNNNHGDSKVEIKPQVDKYTIDGKDIILLAEGRLVNLGCATGHPSFVMSNSFTNQTLAQLELWMNTDQYKKEVYTLPKHLDEKVARLHLAHIGVELDELTPEQAEYIGVTVEGPYKPEAYRY</sequence>
<dbReference type="NCBIfam" id="TIGR00936">
    <property type="entry name" value="ahcY"/>
    <property type="match status" value="1"/>
</dbReference>
<feature type="binding site" evidence="4">
    <location>
        <position position="61"/>
    </location>
    <ligand>
        <name>substrate</name>
    </ligand>
</feature>
<gene>
    <name evidence="4 8" type="primary">ahcY</name>
    <name evidence="8" type="ORF">GCM10022216_05110</name>
</gene>
<dbReference type="PROSITE" id="PS00738">
    <property type="entry name" value="ADOHCYASE_1"/>
    <property type="match status" value="1"/>
</dbReference>
<dbReference type="SUPFAM" id="SSF52283">
    <property type="entry name" value="Formate/glycerate dehydrogenase catalytic domain-like"/>
    <property type="match status" value="1"/>
</dbReference>
<feature type="binding site" evidence="4">
    <location>
        <position position="352"/>
    </location>
    <ligand>
        <name>NAD(+)</name>
        <dbReference type="ChEBI" id="CHEBI:57540"/>
    </ligand>
</feature>
<dbReference type="InterPro" id="IPR015878">
    <property type="entry name" value="Ado_hCys_hydrolase_NAD-bd"/>
</dbReference>
<feature type="binding site" evidence="4">
    <location>
        <begin position="163"/>
        <end position="165"/>
    </location>
    <ligand>
        <name>NAD(+)</name>
        <dbReference type="ChEBI" id="CHEBI:57540"/>
    </ligand>
</feature>
<evidence type="ECO:0000256" key="5">
    <source>
        <dbReference type="RuleBase" id="RU000548"/>
    </source>
</evidence>
<comment type="similarity">
    <text evidence="1 4 6">Belongs to the adenosylhomocysteinase family.</text>
</comment>